<dbReference type="Pfam" id="PF01790">
    <property type="entry name" value="LGT"/>
    <property type="match status" value="1"/>
</dbReference>
<dbReference type="PANTHER" id="PTHR30589">
    <property type="entry name" value="PROLIPOPROTEIN DIACYLGLYCERYL TRANSFERASE"/>
    <property type="match status" value="1"/>
</dbReference>
<feature type="transmembrane region" description="Helical" evidence="7">
    <location>
        <begin position="53"/>
        <end position="79"/>
    </location>
</feature>
<accession>A0A379MNP2</accession>
<keyword evidence="9" id="KW-1185">Reference proteome</keyword>
<keyword evidence="8" id="KW-0328">Glycosyltransferase</keyword>
<comment type="similarity">
    <text evidence="1 7">Belongs to the Lgt family.</text>
</comment>
<evidence type="ECO:0000256" key="3">
    <source>
        <dbReference type="ARBA" id="ARBA00022679"/>
    </source>
</evidence>
<dbReference type="Proteomes" id="UP000255233">
    <property type="component" value="Unassembled WGS sequence"/>
</dbReference>
<dbReference type="GO" id="GO:0005886">
    <property type="term" value="C:plasma membrane"/>
    <property type="evidence" value="ECO:0007669"/>
    <property type="project" value="UniProtKB-SubCell"/>
</dbReference>
<comment type="subcellular location">
    <subcellularLocation>
        <location evidence="7">Cell membrane</location>
        <topology evidence="7">Multi-pass membrane protein</topology>
    </subcellularLocation>
</comment>
<name>A0A379MNP2_9BACT</name>
<evidence type="ECO:0000256" key="4">
    <source>
        <dbReference type="ARBA" id="ARBA00022692"/>
    </source>
</evidence>
<reference evidence="8 9" key="1">
    <citation type="submission" date="2018-06" db="EMBL/GenBank/DDBJ databases">
        <authorList>
            <consortium name="Pathogen Informatics"/>
            <person name="Doyle S."/>
        </authorList>
    </citation>
    <scope>NUCLEOTIDE SEQUENCE [LARGE SCALE GENOMIC DNA]</scope>
    <source>
        <strain evidence="8 9">NCTC11190</strain>
    </source>
</reference>
<comment type="catalytic activity">
    <reaction evidence="7">
        <text>L-cysteinyl-[prolipoprotein] + a 1,2-diacyl-sn-glycero-3-phospho-(1'-sn-glycerol) = an S-1,2-diacyl-sn-glyceryl-L-cysteinyl-[prolipoprotein] + sn-glycerol 1-phosphate + H(+)</text>
        <dbReference type="Rhea" id="RHEA:56712"/>
        <dbReference type="Rhea" id="RHEA-COMP:14679"/>
        <dbReference type="Rhea" id="RHEA-COMP:14680"/>
        <dbReference type="ChEBI" id="CHEBI:15378"/>
        <dbReference type="ChEBI" id="CHEBI:29950"/>
        <dbReference type="ChEBI" id="CHEBI:57685"/>
        <dbReference type="ChEBI" id="CHEBI:64716"/>
        <dbReference type="ChEBI" id="CHEBI:140658"/>
        <dbReference type="EC" id="2.5.1.145"/>
    </reaction>
</comment>
<proteinExistence type="inferred from homology"/>
<dbReference type="NCBIfam" id="TIGR00544">
    <property type="entry name" value="lgt"/>
    <property type="match status" value="1"/>
</dbReference>
<feature type="transmembrane region" description="Helical" evidence="7">
    <location>
        <begin position="212"/>
        <end position="228"/>
    </location>
</feature>
<dbReference type="PANTHER" id="PTHR30589:SF0">
    <property type="entry name" value="PHOSPHATIDYLGLYCEROL--PROLIPOPROTEIN DIACYLGLYCERYL TRANSFERASE"/>
    <property type="match status" value="1"/>
</dbReference>
<dbReference type="STRING" id="880526.GCA_000427365_01181"/>
<evidence type="ECO:0000313" key="8">
    <source>
        <dbReference type="EMBL" id="SUE33066.1"/>
    </source>
</evidence>
<comment type="function">
    <text evidence="7">Catalyzes the transfer of the diacylglyceryl group from phosphatidylglycerol to the sulfhydryl group of the N-terminal cysteine of a prolipoprotein, the first step in the formation of mature lipoproteins.</text>
</comment>
<dbReference type="HAMAP" id="MF_01147">
    <property type="entry name" value="Lgt"/>
    <property type="match status" value="1"/>
</dbReference>
<feature type="transmembrane region" description="Helical" evidence="7">
    <location>
        <begin position="128"/>
        <end position="148"/>
    </location>
</feature>
<keyword evidence="6 7" id="KW-0472">Membrane</keyword>
<dbReference type="GO" id="GO:0008961">
    <property type="term" value="F:phosphatidylglycerol-prolipoprotein diacylglyceryl transferase activity"/>
    <property type="evidence" value="ECO:0007669"/>
    <property type="project" value="UniProtKB-UniRule"/>
</dbReference>
<feature type="binding site" evidence="7">
    <location>
        <position position="147"/>
    </location>
    <ligand>
        <name>a 1,2-diacyl-sn-glycero-3-phospho-(1'-sn-glycerol)</name>
        <dbReference type="ChEBI" id="CHEBI:64716"/>
    </ligand>
</feature>
<evidence type="ECO:0000256" key="7">
    <source>
        <dbReference type="HAMAP-Rule" id="MF_01147"/>
    </source>
</evidence>
<feature type="transmembrane region" description="Helical" evidence="7">
    <location>
        <begin position="248"/>
        <end position="266"/>
    </location>
</feature>
<keyword evidence="3 7" id="KW-0808">Transferase</keyword>
<dbReference type="RefSeq" id="WP_037291611.1">
    <property type="nucleotide sequence ID" value="NZ_UGVL01000001.1"/>
</dbReference>
<keyword evidence="2 7" id="KW-1003">Cell membrane</keyword>
<sequence length="288" mass="32404">MIPLSVVWDADPVAFSIGSLEIAWYGVLWAAALLIALWIFARMVKREGLDPRLVDSGFLYGVFATIIGARLGHCLFYEPGEYFLHPFMPEFPWIKLLDIRGGGLASHGAAIGLLVGLWLFARKWKFPYIWILDRVAVMVPLSGALVRLGNLMNSEIYGDPTSLPWGFVFVRTGETVPMHPTQIYEAVAYLAIFFLLAHLYWRTKLAEERRGVIFGLFLILLFTVRLLIESIKLPQEAWEQAMALNMGQILSIPFIVGGGIILWRALRRPAQPYTDMPLAGNAAAKRKK</sequence>
<feature type="transmembrane region" description="Helical" evidence="7">
    <location>
        <begin position="183"/>
        <end position="200"/>
    </location>
</feature>
<evidence type="ECO:0000256" key="6">
    <source>
        <dbReference type="ARBA" id="ARBA00023136"/>
    </source>
</evidence>
<evidence type="ECO:0000256" key="5">
    <source>
        <dbReference type="ARBA" id="ARBA00022989"/>
    </source>
</evidence>
<keyword evidence="4 7" id="KW-0812">Transmembrane</keyword>
<dbReference type="EC" id="2.5.1.145" evidence="7"/>
<organism evidence="8 9">
    <name type="scientific">Rikenella microfusus</name>
    <dbReference type="NCBI Taxonomy" id="28139"/>
    <lineage>
        <taxon>Bacteria</taxon>
        <taxon>Pseudomonadati</taxon>
        <taxon>Bacteroidota</taxon>
        <taxon>Bacteroidia</taxon>
        <taxon>Bacteroidales</taxon>
        <taxon>Rikenellaceae</taxon>
        <taxon>Rikenella</taxon>
    </lineage>
</organism>
<feature type="transmembrane region" description="Helical" evidence="7">
    <location>
        <begin position="99"/>
        <end position="121"/>
    </location>
</feature>
<dbReference type="UniPathway" id="UPA00664"/>
<keyword evidence="5 7" id="KW-1133">Transmembrane helix</keyword>
<evidence type="ECO:0000313" key="9">
    <source>
        <dbReference type="Proteomes" id="UP000255233"/>
    </source>
</evidence>
<evidence type="ECO:0000256" key="2">
    <source>
        <dbReference type="ARBA" id="ARBA00022475"/>
    </source>
</evidence>
<dbReference type="EMBL" id="UGVL01000001">
    <property type="protein sequence ID" value="SUE33066.1"/>
    <property type="molecule type" value="Genomic_DNA"/>
</dbReference>
<comment type="pathway">
    <text evidence="7">Protein modification; lipoprotein biosynthesis (diacylglyceryl transfer).</text>
</comment>
<dbReference type="GO" id="GO:0042158">
    <property type="term" value="P:lipoprotein biosynthetic process"/>
    <property type="evidence" value="ECO:0007669"/>
    <property type="project" value="UniProtKB-UniRule"/>
</dbReference>
<dbReference type="InterPro" id="IPR001640">
    <property type="entry name" value="Lgt"/>
</dbReference>
<keyword evidence="8" id="KW-0449">Lipoprotein</keyword>
<dbReference type="OrthoDB" id="871140at2"/>
<feature type="transmembrane region" description="Helical" evidence="7">
    <location>
        <begin position="22"/>
        <end position="41"/>
    </location>
</feature>
<gene>
    <name evidence="8" type="primary">lgt_1</name>
    <name evidence="7" type="synonym">lgt</name>
    <name evidence="8" type="ORF">NCTC11190_00261</name>
</gene>
<evidence type="ECO:0000256" key="1">
    <source>
        <dbReference type="ARBA" id="ARBA00007150"/>
    </source>
</evidence>
<protein>
    <recommendedName>
        <fullName evidence="7">Phosphatidylglycerol--prolipoprotein diacylglyceryl transferase</fullName>
        <ecNumber evidence="7">2.5.1.145</ecNumber>
    </recommendedName>
</protein>
<dbReference type="AlphaFoldDB" id="A0A379MNP2"/>